<evidence type="ECO:0000256" key="3">
    <source>
        <dbReference type="RuleBase" id="RU000363"/>
    </source>
</evidence>
<dbReference type="SUPFAM" id="SSF51735">
    <property type="entry name" value="NAD(P)-binding Rossmann-fold domains"/>
    <property type="match status" value="1"/>
</dbReference>
<dbReference type="PRINTS" id="PR00080">
    <property type="entry name" value="SDRFAMILY"/>
</dbReference>
<dbReference type="GO" id="GO:0016491">
    <property type="term" value="F:oxidoreductase activity"/>
    <property type="evidence" value="ECO:0007669"/>
    <property type="project" value="UniProtKB-KW"/>
</dbReference>
<dbReference type="Pfam" id="PF00106">
    <property type="entry name" value="adh_short"/>
    <property type="match status" value="1"/>
</dbReference>
<evidence type="ECO:0000256" key="2">
    <source>
        <dbReference type="ARBA" id="ARBA00023002"/>
    </source>
</evidence>
<organism evidence="4 5">
    <name type="scientific">Sparassis crispa</name>
    <dbReference type="NCBI Taxonomy" id="139825"/>
    <lineage>
        <taxon>Eukaryota</taxon>
        <taxon>Fungi</taxon>
        <taxon>Dikarya</taxon>
        <taxon>Basidiomycota</taxon>
        <taxon>Agaricomycotina</taxon>
        <taxon>Agaricomycetes</taxon>
        <taxon>Polyporales</taxon>
        <taxon>Sparassidaceae</taxon>
        <taxon>Sparassis</taxon>
    </lineage>
</organism>
<evidence type="ECO:0000313" key="4">
    <source>
        <dbReference type="EMBL" id="GBE89714.1"/>
    </source>
</evidence>
<dbReference type="InterPro" id="IPR002347">
    <property type="entry name" value="SDR_fam"/>
</dbReference>
<keyword evidence="2" id="KW-0560">Oxidoreductase</keyword>
<dbReference type="AlphaFoldDB" id="A0A401H5M4"/>
<name>A0A401H5M4_9APHY</name>
<comment type="similarity">
    <text evidence="1 3">Belongs to the short-chain dehydrogenases/reductases (SDR) family.</text>
</comment>
<dbReference type="PANTHER" id="PTHR42901">
    <property type="entry name" value="ALCOHOL DEHYDROGENASE"/>
    <property type="match status" value="1"/>
</dbReference>
<keyword evidence="5" id="KW-1185">Reference proteome</keyword>
<comment type="caution">
    <text evidence="4">The sequence shown here is derived from an EMBL/GenBank/DDBJ whole genome shotgun (WGS) entry which is preliminary data.</text>
</comment>
<evidence type="ECO:0000256" key="1">
    <source>
        <dbReference type="ARBA" id="ARBA00006484"/>
    </source>
</evidence>
<dbReference type="CDD" id="cd05233">
    <property type="entry name" value="SDR_c"/>
    <property type="match status" value="1"/>
</dbReference>
<evidence type="ECO:0000313" key="5">
    <source>
        <dbReference type="Proteomes" id="UP000287166"/>
    </source>
</evidence>
<dbReference type="PANTHER" id="PTHR42901:SF1">
    <property type="entry name" value="ALCOHOL DEHYDROGENASE"/>
    <property type="match status" value="1"/>
</dbReference>
<dbReference type="Proteomes" id="UP000287166">
    <property type="component" value="Unassembled WGS sequence"/>
</dbReference>
<dbReference type="InterPro" id="IPR036291">
    <property type="entry name" value="NAD(P)-bd_dom_sf"/>
</dbReference>
<gene>
    <name evidence="4" type="ORF">SCP_1700380</name>
</gene>
<dbReference type="STRING" id="139825.A0A401H5M4"/>
<dbReference type="PRINTS" id="PR00081">
    <property type="entry name" value="GDHRDH"/>
</dbReference>
<sequence length="289" mass="32026">MSAHTGVGFVPTKRYDTYPAIDPIKSTLTGKVVLITGASRGIGRPMAIAFAQAAVSGLVLLARSDTATTEAACLAAQRPGHSLKVLTLAVDITNLEQVSDAARRVEEMFGRLDVIINNAGYADPWKTMGETDPNEWWRTWEVNMRGTFNVTHAFLPLLTKCGGDRTIMNLVSAAAHWAIKHCSAYQTSKFALMRFTELLMEDHGDQGVLAYAVHPCATPTDMNADLPEEVKKRLIDTPELAAHSIVWLARERREWLGGRYVSTQWDVDELLQKTQEIVKGDKLKFRMVV</sequence>
<proteinExistence type="inferred from homology"/>
<dbReference type="EMBL" id="BFAD01000017">
    <property type="protein sequence ID" value="GBE89714.1"/>
    <property type="molecule type" value="Genomic_DNA"/>
</dbReference>
<dbReference type="Gene3D" id="3.40.50.720">
    <property type="entry name" value="NAD(P)-binding Rossmann-like Domain"/>
    <property type="match status" value="1"/>
</dbReference>
<dbReference type="RefSeq" id="XP_027620627.1">
    <property type="nucleotide sequence ID" value="XM_027764826.1"/>
</dbReference>
<reference evidence="4 5" key="1">
    <citation type="journal article" date="2018" name="Sci. Rep.">
        <title>Genome sequence of the cauliflower mushroom Sparassis crispa (Hanabiratake) and its association with beneficial usage.</title>
        <authorList>
            <person name="Kiyama R."/>
            <person name="Furutani Y."/>
            <person name="Kawaguchi K."/>
            <person name="Nakanishi T."/>
        </authorList>
    </citation>
    <scope>NUCLEOTIDE SEQUENCE [LARGE SCALE GENOMIC DNA]</scope>
</reference>
<dbReference type="GeneID" id="38786631"/>
<protein>
    <submittedName>
        <fullName evidence="4">Short chain dehydrogenase citE</fullName>
    </submittedName>
</protein>
<dbReference type="InParanoid" id="A0A401H5M4"/>
<dbReference type="OrthoDB" id="1933717at2759"/>
<accession>A0A401H5M4</accession>